<evidence type="ECO:0000256" key="1">
    <source>
        <dbReference type="ARBA" id="ARBA00000900"/>
    </source>
</evidence>
<dbReference type="SUPFAM" id="SSF57850">
    <property type="entry name" value="RING/U-box"/>
    <property type="match status" value="1"/>
</dbReference>
<protein>
    <recommendedName>
        <fullName evidence="2">RING-type E3 ubiquitin transferase</fullName>
        <ecNumber evidence="2">2.3.2.27</ecNumber>
    </recommendedName>
</protein>
<evidence type="ECO:0000256" key="4">
    <source>
        <dbReference type="ARBA" id="ARBA00022723"/>
    </source>
</evidence>
<dbReference type="Pfam" id="PF13639">
    <property type="entry name" value="zf-RING_2"/>
    <property type="match status" value="1"/>
</dbReference>
<dbReference type="PANTHER" id="PTHR22937:SF159">
    <property type="entry name" value="RING-TYPE E3 UBIQUITIN TRANSFERASE"/>
    <property type="match status" value="1"/>
</dbReference>
<feature type="domain" description="RING-type" evidence="10">
    <location>
        <begin position="215"/>
        <end position="257"/>
    </location>
</feature>
<accession>A0A9Q1LD83</accession>
<keyword evidence="12" id="KW-1185">Reference proteome</keyword>
<keyword evidence="3" id="KW-0808">Transferase</keyword>
<evidence type="ECO:0000256" key="7">
    <source>
        <dbReference type="ARBA" id="ARBA00022833"/>
    </source>
</evidence>
<dbReference type="Gene3D" id="3.30.40.10">
    <property type="entry name" value="Zinc/RING finger domain, C3HC4 (zinc finger)"/>
    <property type="match status" value="1"/>
</dbReference>
<feature type="compositionally biased region" description="Polar residues" evidence="9">
    <location>
        <begin position="87"/>
        <end position="100"/>
    </location>
</feature>
<dbReference type="GO" id="GO:0008270">
    <property type="term" value="F:zinc ion binding"/>
    <property type="evidence" value="ECO:0007669"/>
    <property type="project" value="UniProtKB-KW"/>
</dbReference>
<evidence type="ECO:0000256" key="2">
    <source>
        <dbReference type="ARBA" id="ARBA00012483"/>
    </source>
</evidence>
<feature type="compositionally biased region" description="Polar residues" evidence="9">
    <location>
        <begin position="106"/>
        <end position="119"/>
    </location>
</feature>
<comment type="caution">
    <text evidence="11">The sequence shown here is derived from an EMBL/GenBank/DDBJ whole genome shotgun (WGS) entry which is preliminary data.</text>
</comment>
<reference evidence="12" key="1">
    <citation type="journal article" date="2023" name="Proc. Natl. Acad. Sci. U.S.A.">
        <title>Genomic and structural basis for evolution of tropane alkaloid biosynthesis.</title>
        <authorList>
            <person name="Wanga Y.-J."/>
            <person name="Taina T."/>
            <person name="Yua J.-Y."/>
            <person name="Lia J."/>
            <person name="Xua B."/>
            <person name="Chenc J."/>
            <person name="D'Auriad J.C."/>
            <person name="Huanga J.-P."/>
            <person name="Huanga S.-X."/>
        </authorList>
    </citation>
    <scope>NUCLEOTIDE SEQUENCE [LARGE SCALE GENOMIC DNA]</scope>
    <source>
        <strain evidence="12">cv. KIB-2019</strain>
    </source>
</reference>
<dbReference type="GO" id="GO:0005634">
    <property type="term" value="C:nucleus"/>
    <property type="evidence" value="ECO:0007669"/>
    <property type="project" value="TreeGrafter"/>
</dbReference>
<evidence type="ECO:0000313" key="11">
    <source>
        <dbReference type="EMBL" id="KAJ8533667.1"/>
    </source>
</evidence>
<evidence type="ECO:0000313" key="12">
    <source>
        <dbReference type="Proteomes" id="UP001152561"/>
    </source>
</evidence>
<gene>
    <name evidence="11" type="ORF">K7X08_006991</name>
</gene>
<evidence type="ECO:0000256" key="3">
    <source>
        <dbReference type="ARBA" id="ARBA00022679"/>
    </source>
</evidence>
<evidence type="ECO:0000256" key="5">
    <source>
        <dbReference type="ARBA" id="ARBA00022771"/>
    </source>
</evidence>
<dbReference type="Proteomes" id="UP001152561">
    <property type="component" value="Unassembled WGS sequence"/>
</dbReference>
<sequence>MSTNLQSRHSWQLTHNHLGYYHAPANYYEISRNMGDDHNSAFIAHNTYYSEDEYLWAATNNVNGYYYGENIDGVFVTDAAALFPTNIQSSQARNHRQTPPNHYRNSRNSTGNHLGPHNNSDFPNTCHPYSYLWDPYYYQPTLTDQFIDEAYVTTDDVNQYPFGYSALLDLGDDDTQVGDQEEIIIMLKTRNHCAKVKVNSEETVIGVDDSREEICTICLCEYVNDETIGTLECGHEYHTSCIEQWLMRGKQNCPICRSSVLPSVEEHAES</sequence>
<keyword evidence="7" id="KW-0862">Zinc</keyword>
<keyword evidence="4" id="KW-0479">Metal-binding</keyword>
<dbReference type="PROSITE" id="PS50089">
    <property type="entry name" value="ZF_RING_2"/>
    <property type="match status" value="1"/>
</dbReference>
<dbReference type="InterPro" id="IPR001841">
    <property type="entry name" value="Znf_RING"/>
</dbReference>
<dbReference type="OrthoDB" id="1303017at2759"/>
<dbReference type="SMART" id="SM00184">
    <property type="entry name" value="RING"/>
    <property type="match status" value="1"/>
</dbReference>
<dbReference type="PANTHER" id="PTHR22937">
    <property type="entry name" value="E3 UBIQUITIN-PROTEIN LIGASE RNF165"/>
    <property type="match status" value="1"/>
</dbReference>
<dbReference type="GO" id="GO:0061630">
    <property type="term" value="F:ubiquitin protein ligase activity"/>
    <property type="evidence" value="ECO:0007669"/>
    <property type="project" value="UniProtKB-EC"/>
</dbReference>
<dbReference type="EC" id="2.3.2.27" evidence="2"/>
<name>A0A9Q1LD83_9SOLA</name>
<evidence type="ECO:0000256" key="6">
    <source>
        <dbReference type="ARBA" id="ARBA00022786"/>
    </source>
</evidence>
<dbReference type="EMBL" id="JAJAGQ010000019">
    <property type="protein sequence ID" value="KAJ8533667.1"/>
    <property type="molecule type" value="Genomic_DNA"/>
</dbReference>
<comment type="catalytic activity">
    <reaction evidence="1">
        <text>S-ubiquitinyl-[E2 ubiquitin-conjugating enzyme]-L-cysteine + [acceptor protein]-L-lysine = [E2 ubiquitin-conjugating enzyme]-L-cysteine + N(6)-ubiquitinyl-[acceptor protein]-L-lysine.</text>
        <dbReference type="EC" id="2.3.2.27"/>
    </reaction>
</comment>
<keyword evidence="5 8" id="KW-0863">Zinc-finger</keyword>
<evidence type="ECO:0000256" key="9">
    <source>
        <dbReference type="SAM" id="MobiDB-lite"/>
    </source>
</evidence>
<dbReference type="InterPro" id="IPR013083">
    <property type="entry name" value="Znf_RING/FYVE/PHD"/>
</dbReference>
<evidence type="ECO:0000256" key="8">
    <source>
        <dbReference type="PROSITE-ProRule" id="PRU00175"/>
    </source>
</evidence>
<proteinExistence type="predicted"/>
<organism evidence="11 12">
    <name type="scientific">Anisodus acutangulus</name>
    <dbReference type="NCBI Taxonomy" id="402998"/>
    <lineage>
        <taxon>Eukaryota</taxon>
        <taxon>Viridiplantae</taxon>
        <taxon>Streptophyta</taxon>
        <taxon>Embryophyta</taxon>
        <taxon>Tracheophyta</taxon>
        <taxon>Spermatophyta</taxon>
        <taxon>Magnoliopsida</taxon>
        <taxon>eudicotyledons</taxon>
        <taxon>Gunneridae</taxon>
        <taxon>Pentapetalae</taxon>
        <taxon>asterids</taxon>
        <taxon>lamiids</taxon>
        <taxon>Solanales</taxon>
        <taxon>Solanaceae</taxon>
        <taxon>Solanoideae</taxon>
        <taxon>Hyoscyameae</taxon>
        <taxon>Anisodus</taxon>
    </lineage>
</organism>
<dbReference type="InterPro" id="IPR045191">
    <property type="entry name" value="MBR1/2-like"/>
</dbReference>
<evidence type="ECO:0000259" key="10">
    <source>
        <dbReference type="PROSITE" id="PS50089"/>
    </source>
</evidence>
<feature type="region of interest" description="Disordered" evidence="9">
    <location>
        <begin position="87"/>
        <end position="119"/>
    </location>
</feature>
<keyword evidence="6" id="KW-0833">Ubl conjugation pathway</keyword>
<dbReference type="AlphaFoldDB" id="A0A9Q1LD83"/>